<accession>A0A543IYP9</accession>
<dbReference type="PANTHER" id="PTHR10668:SF105">
    <property type="entry name" value="DEHYDROGENASE-RELATED"/>
    <property type="match status" value="1"/>
</dbReference>
<protein>
    <submittedName>
        <fullName evidence="1">Phytoene dehydrogenase-like protein</fullName>
    </submittedName>
</protein>
<dbReference type="Proteomes" id="UP000319213">
    <property type="component" value="Unassembled WGS sequence"/>
</dbReference>
<reference evidence="1 2" key="1">
    <citation type="submission" date="2019-06" db="EMBL/GenBank/DDBJ databases">
        <title>Sequencing the genomes of 1000 actinobacteria strains.</title>
        <authorList>
            <person name="Klenk H.-P."/>
        </authorList>
    </citation>
    <scope>NUCLEOTIDE SEQUENCE [LARGE SCALE GENOMIC DNA]</scope>
    <source>
        <strain evidence="1 2">DSM 43186</strain>
    </source>
</reference>
<name>A0A543IYP9_9ACTN</name>
<dbReference type="Gene3D" id="3.90.660.50">
    <property type="match status" value="1"/>
</dbReference>
<evidence type="ECO:0000313" key="2">
    <source>
        <dbReference type="Proteomes" id="UP000319213"/>
    </source>
</evidence>
<evidence type="ECO:0000313" key="1">
    <source>
        <dbReference type="EMBL" id="TQM75687.1"/>
    </source>
</evidence>
<dbReference type="EMBL" id="VFPQ01000001">
    <property type="protein sequence ID" value="TQM75687.1"/>
    <property type="molecule type" value="Genomic_DNA"/>
</dbReference>
<comment type="caution">
    <text evidence="1">The sequence shown here is derived from an EMBL/GenBank/DDBJ whole genome shotgun (WGS) entry which is preliminary data.</text>
</comment>
<dbReference type="RefSeq" id="WP_142259668.1">
    <property type="nucleotide sequence ID" value="NZ_BMPV01000001.1"/>
</dbReference>
<dbReference type="AlphaFoldDB" id="A0A543IYP9"/>
<dbReference type="OrthoDB" id="833207at2"/>
<dbReference type="InterPro" id="IPR036188">
    <property type="entry name" value="FAD/NAD-bd_sf"/>
</dbReference>
<sequence>MATAVVVGSGPNGLAAAVCLARRGVRVHVVEAAPVLGGGARSAQVTLPGLVHDECSAFHPAGAASPLFRALRLERYGLRWRWPEIEMTHPLDSGTAGVLWRDIHRTAEAMGVDGEAWLRAFERLGRDFDDLTADVFRPILHLPAHPVTLAAFAARAVAPATWVARAWRRPETRALFAGAAAHAYGSLRAPLSAAVGVLLIAAGHAYGWPVAEGGSQAIVRALAALLADLGGTVETGVRIESLDELDGFDVVLLDVSPRAALRIAGRRLPPRVAHAYRRFRYGPAAYKVDFAVAGGVPWRDEYSRRAGTVHLGGTLEEVAAAEEAVARGRMPARPFVLVGQQYLADPSRSAGDLHPVWAYAHVPHGHPGNVTELIVDQIERFAPGFRMRVAARHIRTVARISAANPNYVGGDIATGAMTGLQTLFRPRIALDPYATGVPGVFLCSAATPPGPGVHGMCGYNAALAALRHLRRGGRTWRQAARSRAYCQKTRSTRAPTARE</sequence>
<dbReference type="Gene3D" id="3.50.50.60">
    <property type="entry name" value="FAD/NAD(P)-binding domain"/>
    <property type="match status" value="1"/>
</dbReference>
<keyword evidence="2" id="KW-1185">Reference proteome</keyword>
<dbReference type="PANTHER" id="PTHR10668">
    <property type="entry name" value="PHYTOENE DEHYDROGENASE"/>
    <property type="match status" value="1"/>
</dbReference>
<dbReference type="SUPFAM" id="SSF51905">
    <property type="entry name" value="FAD/NAD(P)-binding domain"/>
    <property type="match status" value="1"/>
</dbReference>
<proteinExistence type="predicted"/>
<gene>
    <name evidence="1" type="ORF">FHX40_2404</name>
</gene>
<dbReference type="Pfam" id="PF13450">
    <property type="entry name" value="NAD_binding_8"/>
    <property type="match status" value="1"/>
</dbReference>
<organism evidence="1 2">
    <name type="scientific">Thermopolyspora flexuosa</name>
    <dbReference type="NCBI Taxonomy" id="103836"/>
    <lineage>
        <taxon>Bacteria</taxon>
        <taxon>Bacillati</taxon>
        <taxon>Actinomycetota</taxon>
        <taxon>Actinomycetes</taxon>
        <taxon>Streptosporangiales</taxon>
        <taxon>Streptosporangiaceae</taxon>
        <taxon>Thermopolyspora</taxon>
    </lineage>
</organism>